<feature type="compositionally biased region" description="Acidic residues" evidence="1">
    <location>
        <begin position="157"/>
        <end position="170"/>
    </location>
</feature>
<reference evidence="3 4" key="1">
    <citation type="submission" date="2019-03" db="EMBL/GenBank/DDBJ databases">
        <title>The genome sequence of a newly discovered highly antifungal drug resistant Aspergillus species, Aspergillus tanneri NIH 1004.</title>
        <authorList>
            <person name="Mounaud S."/>
            <person name="Singh I."/>
            <person name="Joardar V."/>
            <person name="Pakala S."/>
            <person name="Pakala S."/>
            <person name="Venepally P."/>
            <person name="Hoover J."/>
            <person name="Nierman W."/>
            <person name="Chung J."/>
            <person name="Losada L."/>
        </authorList>
    </citation>
    <scope>NUCLEOTIDE SEQUENCE [LARGE SCALE GENOMIC DNA]</scope>
    <source>
        <strain evidence="3 4">NIH1004</strain>
    </source>
</reference>
<sequence>MYLFGCRAYVRDQDLAKTQKIAPRAFIGYLVGYKASNIWYIWRPKQRKVIEARDINFDESCLYNPTEPLLDNLIQETAPEPPAQVLDVPKLSELVPKRVSFDILDDIQDSPNLTKEEKLREKPSGNETIQQPTPDLTPDPTPDPDERQMPGRFEYYSEQEDIETEPDSPS</sequence>
<dbReference type="InterPro" id="IPR057670">
    <property type="entry name" value="SH3_retrovirus"/>
</dbReference>
<dbReference type="EMBL" id="SOSA01001291">
    <property type="protein sequence ID" value="THC87311.1"/>
    <property type="molecule type" value="Genomic_DNA"/>
</dbReference>
<gene>
    <name evidence="3" type="ORF">EYZ11_013242</name>
</gene>
<feature type="region of interest" description="Disordered" evidence="1">
    <location>
        <begin position="110"/>
        <end position="170"/>
    </location>
</feature>
<evidence type="ECO:0000313" key="3">
    <source>
        <dbReference type="EMBL" id="THC87311.1"/>
    </source>
</evidence>
<dbReference type="Proteomes" id="UP000308092">
    <property type="component" value="Unassembled WGS sequence"/>
</dbReference>
<proteinExistence type="predicted"/>
<name>A0A4S3J3L0_9EURO</name>
<dbReference type="AlphaFoldDB" id="A0A4S3J3L0"/>
<feature type="domain" description="Retroviral polymerase SH3-like" evidence="2">
    <location>
        <begin position="6"/>
        <end position="66"/>
    </location>
</feature>
<organism evidence="3 4">
    <name type="scientific">Aspergillus tanneri</name>
    <dbReference type="NCBI Taxonomy" id="1220188"/>
    <lineage>
        <taxon>Eukaryota</taxon>
        <taxon>Fungi</taxon>
        <taxon>Dikarya</taxon>
        <taxon>Ascomycota</taxon>
        <taxon>Pezizomycotina</taxon>
        <taxon>Eurotiomycetes</taxon>
        <taxon>Eurotiomycetidae</taxon>
        <taxon>Eurotiales</taxon>
        <taxon>Aspergillaceae</taxon>
        <taxon>Aspergillus</taxon>
        <taxon>Aspergillus subgen. Circumdati</taxon>
    </lineage>
</organism>
<keyword evidence="4" id="KW-1185">Reference proteome</keyword>
<evidence type="ECO:0000313" key="4">
    <source>
        <dbReference type="Proteomes" id="UP000308092"/>
    </source>
</evidence>
<dbReference type="Pfam" id="PF25597">
    <property type="entry name" value="SH3_retrovirus"/>
    <property type="match status" value="1"/>
</dbReference>
<dbReference type="STRING" id="1220188.A0A4S3J3L0"/>
<evidence type="ECO:0000256" key="1">
    <source>
        <dbReference type="SAM" id="MobiDB-lite"/>
    </source>
</evidence>
<dbReference type="VEuPathDB" id="FungiDB:EYZ11_013242"/>
<accession>A0A4S3J3L0</accession>
<protein>
    <recommendedName>
        <fullName evidence="2">Retroviral polymerase SH3-like domain-containing protein</fullName>
    </recommendedName>
</protein>
<comment type="caution">
    <text evidence="3">The sequence shown here is derived from an EMBL/GenBank/DDBJ whole genome shotgun (WGS) entry which is preliminary data.</text>
</comment>
<feature type="compositionally biased region" description="Basic and acidic residues" evidence="1">
    <location>
        <begin position="114"/>
        <end position="124"/>
    </location>
</feature>
<evidence type="ECO:0000259" key="2">
    <source>
        <dbReference type="Pfam" id="PF25597"/>
    </source>
</evidence>